<reference evidence="2 3" key="1">
    <citation type="submission" date="2021-03" db="EMBL/GenBank/DDBJ databases">
        <title>Antimicrobial resistance genes in bacteria isolated from Japanese honey, and their potential for conferring macrolide and lincosamide resistance in the American foulbrood pathogen Paenibacillus larvae.</title>
        <authorList>
            <person name="Okamoto M."/>
            <person name="Kumagai M."/>
            <person name="Kanamori H."/>
            <person name="Takamatsu D."/>
        </authorList>
    </citation>
    <scope>NUCLEOTIDE SEQUENCE [LARGE SCALE GENOMIC DNA]</scope>
    <source>
        <strain evidence="2 3">J8TS2</strain>
    </source>
</reference>
<dbReference type="Pfam" id="PF04977">
    <property type="entry name" value="DivIC"/>
    <property type="match status" value="1"/>
</dbReference>
<gene>
    <name evidence="2" type="primary">divIC</name>
    <name evidence="2" type="ORF">J8TS2_23500</name>
</gene>
<dbReference type="EMBL" id="BORB01000018">
    <property type="protein sequence ID" value="GIN58031.1"/>
    <property type="molecule type" value="Genomic_DNA"/>
</dbReference>
<keyword evidence="2" id="KW-0131">Cell cycle</keyword>
<keyword evidence="2" id="KW-0132">Cell division</keyword>
<dbReference type="GO" id="GO:0051301">
    <property type="term" value="P:cell division"/>
    <property type="evidence" value="ECO:0007669"/>
    <property type="project" value="UniProtKB-KW"/>
</dbReference>
<evidence type="ECO:0000313" key="3">
    <source>
        <dbReference type="Proteomes" id="UP000679950"/>
    </source>
</evidence>
<evidence type="ECO:0000256" key="1">
    <source>
        <dbReference type="SAM" id="Coils"/>
    </source>
</evidence>
<protein>
    <submittedName>
        <fullName evidence="2">Cell division protein DivIC</fullName>
    </submittedName>
</protein>
<dbReference type="InterPro" id="IPR007060">
    <property type="entry name" value="FtsL/DivIC"/>
</dbReference>
<accession>A0ABQ4KKQ3</accession>
<proteinExistence type="predicted"/>
<dbReference type="InterPro" id="IPR039076">
    <property type="entry name" value="DivIC"/>
</dbReference>
<organism evidence="2 3">
    <name type="scientific">Lederbergia ruris</name>
    <dbReference type="NCBI Taxonomy" id="217495"/>
    <lineage>
        <taxon>Bacteria</taxon>
        <taxon>Bacillati</taxon>
        <taxon>Bacillota</taxon>
        <taxon>Bacilli</taxon>
        <taxon>Bacillales</taxon>
        <taxon>Bacillaceae</taxon>
        <taxon>Lederbergia</taxon>
    </lineage>
</organism>
<sequence length="131" mass="15316">MGMKKVASLETNYMKQQEVTMRKAARRKKLLIRRLTVFLILTVALSYLVISSLVSKNSMLAEKQKEKAKLEQTLATLEKRQASLENELVKLNDEEYIAKLARRDYFLSEKGEIIFNLPETKKKKEKEKESY</sequence>
<feature type="coiled-coil region" evidence="1">
    <location>
        <begin position="53"/>
        <end position="94"/>
    </location>
</feature>
<evidence type="ECO:0000313" key="2">
    <source>
        <dbReference type="EMBL" id="GIN58031.1"/>
    </source>
</evidence>
<keyword evidence="1" id="KW-0175">Coiled coil</keyword>
<comment type="caution">
    <text evidence="2">The sequence shown here is derived from an EMBL/GenBank/DDBJ whole genome shotgun (WGS) entry which is preliminary data.</text>
</comment>
<name>A0ABQ4KKQ3_9BACI</name>
<dbReference type="PANTHER" id="PTHR40027:SF1">
    <property type="entry name" value="CELL DIVISION PROTEIN DIVIC"/>
    <property type="match status" value="1"/>
</dbReference>
<dbReference type="PANTHER" id="PTHR40027">
    <property type="entry name" value="CELL DIVISION PROTEIN DIVIC"/>
    <property type="match status" value="1"/>
</dbReference>
<dbReference type="RefSeq" id="WP_158323846.1">
    <property type="nucleotide sequence ID" value="NZ_BORB01000018.1"/>
</dbReference>
<keyword evidence="3" id="KW-1185">Reference proteome</keyword>
<dbReference type="Proteomes" id="UP000679950">
    <property type="component" value="Unassembled WGS sequence"/>
</dbReference>